<dbReference type="EMBL" id="JBDIME010000048">
    <property type="protein sequence ID" value="MEN2793454.1"/>
    <property type="molecule type" value="Genomic_DNA"/>
</dbReference>
<keyword evidence="2" id="KW-1185">Reference proteome</keyword>
<proteinExistence type="predicted"/>
<name>A0ABU9YCA8_9SPHN</name>
<gene>
    <name evidence="1" type="ORF">ABC974_27795</name>
</gene>
<organism evidence="1 2">
    <name type="scientific">Sphingomonas oligophenolica</name>
    <dbReference type="NCBI Taxonomy" id="301154"/>
    <lineage>
        <taxon>Bacteria</taxon>
        <taxon>Pseudomonadati</taxon>
        <taxon>Pseudomonadota</taxon>
        <taxon>Alphaproteobacteria</taxon>
        <taxon>Sphingomonadales</taxon>
        <taxon>Sphingomonadaceae</taxon>
        <taxon>Sphingomonas</taxon>
    </lineage>
</organism>
<reference evidence="1 2" key="1">
    <citation type="submission" date="2024-05" db="EMBL/GenBank/DDBJ databases">
        <authorList>
            <person name="Liu Q."/>
            <person name="Xin Y.-H."/>
        </authorList>
    </citation>
    <scope>NUCLEOTIDE SEQUENCE [LARGE SCALE GENOMIC DNA]</scope>
    <source>
        <strain evidence="1 2">CGMCC 1.10181</strain>
    </source>
</reference>
<dbReference type="Proteomes" id="UP001419910">
    <property type="component" value="Unassembled WGS sequence"/>
</dbReference>
<dbReference type="RefSeq" id="WP_343887568.1">
    <property type="nucleotide sequence ID" value="NZ_BAAAEH010000004.1"/>
</dbReference>
<accession>A0ABU9YCA8</accession>
<sequence>MYDAEFARKVRVEVIRWLSHNGENDHAPPGWNREGTCVLKQGADRERFYLYRYSGAVLTLGEFK</sequence>
<protein>
    <submittedName>
        <fullName evidence="1">Uncharacterized protein</fullName>
    </submittedName>
</protein>
<evidence type="ECO:0000313" key="2">
    <source>
        <dbReference type="Proteomes" id="UP001419910"/>
    </source>
</evidence>
<comment type="caution">
    <text evidence="1">The sequence shown here is derived from an EMBL/GenBank/DDBJ whole genome shotgun (WGS) entry which is preliminary data.</text>
</comment>
<evidence type="ECO:0000313" key="1">
    <source>
        <dbReference type="EMBL" id="MEN2793454.1"/>
    </source>
</evidence>